<gene>
    <name evidence="1" type="ORF">EVAR_7665_1</name>
</gene>
<evidence type="ECO:0000313" key="2">
    <source>
        <dbReference type="Proteomes" id="UP000299102"/>
    </source>
</evidence>
<name>A0A4C1TLQ7_EUMVA</name>
<proteinExistence type="predicted"/>
<sequence length="101" mass="11524">MIDSIERALNKRRAMNKRSGIAEGLSKINHLHNSLARFVAVRRLIKTKDEKTTMFTNLESKLLLGSLTVRGPTPRISFVRSNHFWNSEIAVTSTDLNILYL</sequence>
<evidence type="ECO:0000313" key="1">
    <source>
        <dbReference type="EMBL" id="GBP14241.1"/>
    </source>
</evidence>
<reference evidence="1 2" key="1">
    <citation type="journal article" date="2019" name="Commun. Biol.">
        <title>The bagworm genome reveals a unique fibroin gene that provides high tensile strength.</title>
        <authorList>
            <person name="Kono N."/>
            <person name="Nakamura H."/>
            <person name="Ohtoshi R."/>
            <person name="Tomita M."/>
            <person name="Numata K."/>
            <person name="Arakawa K."/>
        </authorList>
    </citation>
    <scope>NUCLEOTIDE SEQUENCE [LARGE SCALE GENOMIC DNA]</scope>
</reference>
<keyword evidence="2" id="KW-1185">Reference proteome</keyword>
<dbReference type="Proteomes" id="UP000299102">
    <property type="component" value="Unassembled WGS sequence"/>
</dbReference>
<organism evidence="1 2">
    <name type="scientific">Eumeta variegata</name>
    <name type="common">Bagworm moth</name>
    <name type="synonym">Eumeta japonica</name>
    <dbReference type="NCBI Taxonomy" id="151549"/>
    <lineage>
        <taxon>Eukaryota</taxon>
        <taxon>Metazoa</taxon>
        <taxon>Ecdysozoa</taxon>
        <taxon>Arthropoda</taxon>
        <taxon>Hexapoda</taxon>
        <taxon>Insecta</taxon>
        <taxon>Pterygota</taxon>
        <taxon>Neoptera</taxon>
        <taxon>Endopterygota</taxon>
        <taxon>Lepidoptera</taxon>
        <taxon>Glossata</taxon>
        <taxon>Ditrysia</taxon>
        <taxon>Tineoidea</taxon>
        <taxon>Psychidae</taxon>
        <taxon>Oiketicinae</taxon>
        <taxon>Eumeta</taxon>
    </lineage>
</organism>
<protein>
    <submittedName>
        <fullName evidence="1">Uncharacterized protein</fullName>
    </submittedName>
</protein>
<accession>A0A4C1TLQ7</accession>
<comment type="caution">
    <text evidence="1">The sequence shown here is derived from an EMBL/GenBank/DDBJ whole genome shotgun (WGS) entry which is preliminary data.</text>
</comment>
<dbReference type="AlphaFoldDB" id="A0A4C1TLQ7"/>
<dbReference type="EMBL" id="BGZK01000062">
    <property type="protein sequence ID" value="GBP14241.1"/>
    <property type="molecule type" value="Genomic_DNA"/>
</dbReference>